<dbReference type="InterPro" id="IPR011990">
    <property type="entry name" value="TPR-like_helical_dom_sf"/>
</dbReference>
<dbReference type="GeneID" id="110973672"/>
<dbReference type="AlphaFoldDB" id="A0A8B7XJJ4"/>
<dbReference type="Gene3D" id="3.40.50.300">
    <property type="entry name" value="P-loop containing nucleotide triphosphate hydrolases"/>
    <property type="match status" value="1"/>
</dbReference>
<dbReference type="PANTHER" id="PTHR19860">
    <property type="entry name" value="DDB1- AND CUL4-ASSOCIATED FACTOR 12-RELATED"/>
    <property type="match status" value="1"/>
</dbReference>
<dbReference type="InterPro" id="IPR051191">
    <property type="entry name" value="DCAF12"/>
</dbReference>
<evidence type="ECO:0000256" key="2">
    <source>
        <dbReference type="SAM" id="MobiDB-lite"/>
    </source>
</evidence>
<keyword evidence="3" id="KW-1185">Reference proteome</keyword>
<sequence>MGCGSSNATVSYQADISTMWDQVSRTIDIQRNKEKSLVIRRSGWKTVRIFVSSTFRDFHAEREILVKEVFPDLRVWCEKRRLHLVDCDLRWGVPKDTTTEETLRTCLGEIDRCYQDNVMPFFLNLTSPSLFPALCGTIDGERCGWIPNQMEVPESIASDYRWIHGLSVTEMEIMHGAYRKDNFNSLFMIRDSSFLDSVPRSHHKDFVDVNPVAPAKLKMLKQMLSERFGRDQVHFYKCQYEGVDDQGKVEFKGLDKALGAKVFEFFKKKISKQYPLEDSNLDPFQQAKEAHESFMKNRSVSVLGRTDILEQIKDHVVGIGIDVPLLLLGGPGTGKSSIMARVADVTVSKALTKEIPGGGEHGWHVFYHFVGAVPGSPNLEATLKRLLKELGVVNDTTMPKDLETACQLTYATLSNPNTKPLIIVIDALNQFDESKESTVLNWLPSKLSPQVRCVFSMIDETPQHKTLRSRPNKPTEVYVTPLDMPSREAIVKETLGKYQKRLDAEQMASLLSKDSSQNPLWLSVACEELRVFGLFESLSDKINSLADGLLNLLEQVLTRFEEENGGELLVATLCLLECSCHGLLETELLSILGDEDNLMPPKKGWKREKGQKESQEKKASDIGPLSAHKWARVFRALKPFLRPFGDSGEGRLDFYHRSLSKAVRAKYFSEQRGMKVGCSVDELYQWWHRKLADYFERVVNIERKAEEYPHHLTKIADKERLVVFLLDWKVFNHYFKEDFSGELLSYWRQAVDGMPSMEKLYVTELEKVVEKPTMNEEELSLLYEKVARVIMQAGQLETCFTILEKSMEIESKLGQRKERMVLLYDLLATMHNERLVLHDYMTRSMMPDLKPAIQYRQKSLELGKNLKGDRFRLKRGFSLMKLAFNLRTWIYLRGDNSLSASEATDLGFDSLKEAKQIFIELDDKAHVAECLMNEAMLTCDSNQQEGLNLYNQAEALCYQVCGEMSVLSSRVVINKAILLEEMRNLEGAYDYFYKGLVIKTQVFGPDHPQTMRVVRTLDEPTFKRIKQRRDREASKT</sequence>
<dbReference type="RefSeq" id="XP_022080356.1">
    <property type="nucleotide sequence ID" value="XM_022224664.1"/>
</dbReference>
<evidence type="ECO:0000256" key="1">
    <source>
        <dbReference type="ARBA" id="ARBA00022737"/>
    </source>
</evidence>
<proteinExistence type="predicted"/>
<feature type="region of interest" description="Disordered" evidence="2">
    <location>
        <begin position="602"/>
        <end position="622"/>
    </location>
</feature>
<dbReference type="RefSeq" id="XP_022080357.1">
    <property type="nucleotide sequence ID" value="XM_022224665.1"/>
</dbReference>
<dbReference type="GO" id="GO:0080008">
    <property type="term" value="C:Cul4-RING E3 ubiquitin ligase complex"/>
    <property type="evidence" value="ECO:0007669"/>
    <property type="project" value="TreeGrafter"/>
</dbReference>
<keyword evidence="1" id="KW-0677">Repeat</keyword>
<dbReference type="InterPro" id="IPR027417">
    <property type="entry name" value="P-loop_NTPase"/>
</dbReference>
<dbReference type="OrthoDB" id="2325716at2759"/>
<dbReference type="SUPFAM" id="SSF52540">
    <property type="entry name" value="P-loop containing nucleoside triphosphate hydrolases"/>
    <property type="match status" value="1"/>
</dbReference>
<protein>
    <submittedName>
        <fullName evidence="4 5">Telomerase protein component 1-like isoform X1</fullName>
    </submittedName>
</protein>
<reference evidence="4 5" key="1">
    <citation type="submission" date="2025-04" db="UniProtKB">
        <authorList>
            <consortium name="RefSeq"/>
        </authorList>
    </citation>
    <scope>IDENTIFICATION</scope>
</reference>
<accession>A0A8B7XJJ4</accession>
<dbReference type="OMA" id="CASEDSW"/>
<feature type="compositionally biased region" description="Basic and acidic residues" evidence="2">
    <location>
        <begin position="607"/>
        <end position="620"/>
    </location>
</feature>
<gene>
    <name evidence="4 5" type="primary">LOC110973672</name>
</gene>
<evidence type="ECO:0000313" key="4">
    <source>
        <dbReference type="RefSeq" id="XP_022080356.1"/>
    </source>
</evidence>
<name>A0A8B7XJJ4_ACAPL</name>
<dbReference type="PANTHER" id="PTHR19860:SF14">
    <property type="entry name" value="DUF4062 DOMAIN-CONTAINING PROTEIN"/>
    <property type="match status" value="1"/>
</dbReference>
<evidence type="ECO:0000313" key="5">
    <source>
        <dbReference type="RefSeq" id="XP_022080357.1"/>
    </source>
</evidence>
<dbReference type="KEGG" id="aplc:110973672"/>
<dbReference type="Gene3D" id="1.25.40.10">
    <property type="entry name" value="Tetratricopeptide repeat domain"/>
    <property type="match status" value="1"/>
</dbReference>
<organism evidence="3 4">
    <name type="scientific">Acanthaster planci</name>
    <name type="common">Crown-of-thorns starfish</name>
    <dbReference type="NCBI Taxonomy" id="133434"/>
    <lineage>
        <taxon>Eukaryota</taxon>
        <taxon>Metazoa</taxon>
        <taxon>Echinodermata</taxon>
        <taxon>Eleutherozoa</taxon>
        <taxon>Asterozoa</taxon>
        <taxon>Asteroidea</taxon>
        <taxon>Valvatacea</taxon>
        <taxon>Valvatida</taxon>
        <taxon>Acanthasteridae</taxon>
        <taxon>Acanthaster</taxon>
    </lineage>
</organism>
<dbReference type="Proteomes" id="UP000694845">
    <property type="component" value="Unplaced"/>
</dbReference>
<evidence type="ECO:0000313" key="3">
    <source>
        <dbReference type="Proteomes" id="UP000694845"/>
    </source>
</evidence>